<evidence type="ECO:0000256" key="2">
    <source>
        <dbReference type="ARBA" id="ARBA00022490"/>
    </source>
</evidence>
<dbReference type="Proteomes" id="UP000251197">
    <property type="component" value="Unassembled WGS sequence"/>
</dbReference>
<evidence type="ECO:0000313" key="13">
    <source>
        <dbReference type="EMBL" id="SQA97509.1"/>
    </source>
</evidence>
<dbReference type="CDD" id="cd02274">
    <property type="entry name" value="DHDPR_N"/>
    <property type="match status" value="1"/>
</dbReference>
<evidence type="ECO:0000256" key="11">
    <source>
        <dbReference type="NCBIfam" id="TIGR00036"/>
    </source>
</evidence>
<dbReference type="GO" id="GO:0008839">
    <property type="term" value="F:4-hydroxy-tetrahydrodipicolinate reductase"/>
    <property type="evidence" value="ECO:0007669"/>
    <property type="project" value="UniProtKB-UniRule"/>
</dbReference>
<evidence type="ECO:0000256" key="5">
    <source>
        <dbReference type="ARBA" id="ARBA00022915"/>
    </source>
</evidence>
<proteinExistence type="predicted"/>
<keyword evidence="6 13" id="KW-0560">Oxidoreductase</keyword>
<reference evidence="13 14" key="1">
    <citation type="submission" date="2018-06" db="EMBL/GenBank/DDBJ databases">
        <authorList>
            <consortium name="Pathogen Informatics"/>
            <person name="Doyle S."/>
        </authorList>
    </citation>
    <scope>NUCLEOTIDE SEQUENCE [LARGE SCALE GENOMIC DNA]</scope>
    <source>
        <strain evidence="13 14">NCTC12120</strain>
    </source>
</reference>
<dbReference type="PANTHER" id="PTHR20836">
    <property type="entry name" value="DIHYDRODIPICOLINATE REDUCTASE"/>
    <property type="match status" value="1"/>
</dbReference>
<evidence type="ECO:0000313" key="14">
    <source>
        <dbReference type="Proteomes" id="UP000251197"/>
    </source>
</evidence>
<evidence type="ECO:0000256" key="6">
    <source>
        <dbReference type="ARBA" id="ARBA00023002"/>
    </source>
</evidence>
<dbReference type="InterPro" id="IPR036291">
    <property type="entry name" value="NAD(P)-bd_dom_sf"/>
</dbReference>
<dbReference type="PANTHER" id="PTHR20836:SF0">
    <property type="entry name" value="4-HYDROXY-TETRAHYDRODIPICOLINATE REDUCTASE 1, CHLOROPLASTIC-RELATED"/>
    <property type="match status" value="1"/>
</dbReference>
<dbReference type="FunFam" id="3.40.50.720:FF:000048">
    <property type="entry name" value="4-hydroxy-tetrahydrodipicolinate reductase"/>
    <property type="match status" value="1"/>
</dbReference>
<keyword evidence="7" id="KW-0520">NAD</keyword>
<evidence type="ECO:0000256" key="3">
    <source>
        <dbReference type="ARBA" id="ARBA00022605"/>
    </source>
</evidence>
<evidence type="ECO:0000256" key="4">
    <source>
        <dbReference type="ARBA" id="ARBA00022857"/>
    </source>
</evidence>
<dbReference type="SUPFAM" id="SSF51735">
    <property type="entry name" value="NAD(P)-binding Rossmann-fold domains"/>
    <property type="match status" value="1"/>
</dbReference>
<name>A0A2X2V757_9ENTR</name>
<feature type="domain" description="Dihydrodipicolinate reductase N-terminal" evidence="12">
    <location>
        <begin position="6"/>
        <end position="108"/>
    </location>
</feature>
<comment type="catalytic activity">
    <reaction evidence="10">
        <text>(S)-2,3,4,5-tetrahydrodipicolinate + NAD(+) + H2O = (2S,4S)-4-hydroxy-2,3,4,5-tetrahydrodipicolinate + NADH + H(+)</text>
        <dbReference type="Rhea" id="RHEA:35323"/>
        <dbReference type="ChEBI" id="CHEBI:15377"/>
        <dbReference type="ChEBI" id="CHEBI:15378"/>
        <dbReference type="ChEBI" id="CHEBI:16845"/>
        <dbReference type="ChEBI" id="CHEBI:57540"/>
        <dbReference type="ChEBI" id="CHEBI:57945"/>
        <dbReference type="ChEBI" id="CHEBI:67139"/>
        <dbReference type="EC" id="1.17.1.8"/>
    </reaction>
</comment>
<dbReference type="Pfam" id="PF01113">
    <property type="entry name" value="DapB_N"/>
    <property type="match status" value="1"/>
</dbReference>
<dbReference type="GO" id="GO:0005829">
    <property type="term" value="C:cytosol"/>
    <property type="evidence" value="ECO:0007669"/>
    <property type="project" value="TreeGrafter"/>
</dbReference>
<comment type="subcellular location">
    <subcellularLocation>
        <location evidence="1">Cytoplasm</location>
    </subcellularLocation>
</comment>
<evidence type="ECO:0000256" key="1">
    <source>
        <dbReference type="ARBA" id="ARBA00004496"/>
    </source>
</evidence>
<evidence type="ECO:0000256" key="7">
    <source>
        <dbReference type="ARBA" id="ARBA00023027"/>
    </source>
</evidence>
<dbReference type="EMBL" id="UAVU01000003">
    <property type="protein sequence ID" value="SQA97509.1"/>
    <property type="molecule type" value="Genomic_DNA"/>
</dbReference>
<accession>A0A2X2V757</accession>
<dbReference type="AlphaFoldDB" id="A0A2X2V757"/>
<keyword evidence="3" id="KW-0028">Amino-acid biosynthesis</keyword>
<keyword evidence="4" id="KW-0521">NADP</keyword>
<keyword evidence="5" id="KW-0220">Diaminopimelate biosynthesis</keyword>
<dbReference type="Gene3D" id="3.40.50.720">
    <property type="entry name" value="NAD(P)-binding Rossmann-like Domain"/>
    <property type="match status" value="1"/>
</dbReference>
<organism evidence="13 14">
    <name type="scientific">Cedecea neteri</name>
    <dbReference type="NCBI Taxonomy" id="158822"/>
    <lineage>
        <taxon>Bacteria</taxon>
        <taxon>Pseudomonadati</taxon>
        <taxon>Pseudomonadota</taxon>
        <taxon>Gammaproteobacteria</taxon>
        <taxon>Enterobacterales</taxon>
        <taxon>Enterobacteriaceae</taxon>
        <taxon>Cedecea</taxon>
    </lineage>
</organism>
<dbReference type="GO" id="GO:0009089">
    <property type="term" value="P:lysine biosynthetic process via diaminopimelate"/>
    <property type="evidence" value="ECO:0007669"/>
    <property type="project" value="UniProtKB-UniRule"/>
</dbReference>
<evidence type="ECO:0000256" key="9">
    <source>
        <dbReference type="ARBA" id="ARBA00049080"/>
    </source>
</evidence>
<evidence type="ECO:0000256" key="10">
    <source>
        <dbReference type="ARBA" id="ARBA00049396"/>
    </source>
</evidence>
<dbReference type="InterPro" id="IPR023940">
    <property type="entry name" value="DHDPR_bac"/>
</dbReference>
<dbReference type="InterPro" id="IPR000846">
    <property type="entry name" value="DapB_N"/>
</dbReference>
<dbReference type="NCBIfam" id="TIGR00036">
    <property type="entry name" value="dapB"/>
    <property type="match status" value="1"/>
</dbReference>
<dbReference type="GO" id="GO:0019877">
    <property type="term" value="P:diaminopimelate biosynthetic process"/>
    <property type="evidence" value="ECO:0007669"/>
    <property type="project" value="UniProtKB-KW"/>
</dbReference>
<keyword evidence="8" id="KW-0457">Lysine biosynthesis</keyword>
<dbReference type="EC" id="1.17.1.8" evidence="11"/>
<gene>
    <name evidence="13" type="primary">dapB_2</name>
    <name evidence="13" type="ORF">NCTC12120_01341</name>
</gene>
<protein>
    <recommendedName>
        <fullName evidence="11">4-hydroxy-tetrahydrodipicolinate reductase</fullName>
        <ecNumber evidence="11">1.17.1.8</ecNumber>
    </recommendedName>
</protein>
<evidence type="ECO:0000256" key="8">
    <source>
        <dbReference type="ARBA" id="ARBA00023154"/>
    </source>
</evidence>
<comment type="catalytic activity">
    <reaction evidence="9">
        <text>(S)-2,3,4,5-tetrahydrodipicolinate + NADP(+) + H2O = (2S,4S)-4-hydroxy-2,3,4,5-tetrahydrodipicolinate + NADPH + H(+)</text>
        <dbReference type="Rhea" id="RHEA:35331"/>
        <dbReference type="ChEBI" id="CHEBI:15377"/>
        <dbReference type="ChEBI" id="CHEBI:15378"/>
        <dbReference type="ChEBI" id="CHEBI:16845"/>
        <dbReference type="ChEBI" id="CHEBI:57783"/>
        <dbReference type="ChEBI" id="CHEBI:58349"/>
        <dbReference type="ChEBI" id="CHEBI:67139"/>
        <dbReference type="EC" id="1.17.1.8"/>
    </reaction>
</comment>
<sequence length="114" mass="11659">MHDAQIRVAIAGAGGRMGRQLIQAALQLDGVQLGAALERPGSSLVGSDAGELAGAAKTGVLVSDSLDAVANDFDVFIDFTRPEGTLAHLAFCLKHGKGMVIGTTGFDDGWQAGH</sequence>
<evidence type="ECO:0000259" key="12">
    <source>
        <dbReference type="Pfam" id="PF01113"/>
    </source>
</evidence>
<keyword evidence="2" id="KW-0963">Cytoplasm</keyword>